<sequence length="282" mass="30465">MAFPPELGFGLDSIATVQSSFLSGEVKPAFGAGSSASGSSQQRNGWVLNRELSQSFESLCTGFEDRRSQTGDSRSVAVNPNPLRHQDSWAQGDETSFQAVLRQPPATGPKVRDTRGHSHYYAAMGSGIDNKTIPEEAIRQRERGRDRYISAWGGTGANPIPCTSTANSDGSEGRPVAAESYISHALSEPGSFGTSACDGNKRAGDTAPYAITAGTVRNNRSGGLFTRTRRPEKEVKSAWREWLRGSEKDPSKARPYKAAANNTYVLCWACKENSWTTSFDTA</sequence>
<name>A0ACC2W0L1_9TREE</name>
<evidence type="ECO:0000313" key="1">
    <source>
        <dbReference type="EMBL" id="KAJ9105218.1"/>
    </source>
</evidence>
<keyword evidence="2" id="KW-1185">Reference proteome</keyword>
<proteinExistence type="predicted"/>
<dbReference type="Proteomes" id="UP001230649">
    <property type="component" value="Unassembled WGS sequence"/>
</dbReference>
<dbReference type="EMBL" id="JASBWS010000049">
    <property type="protein sequence ID" value="KAJ9105218.1"/>
    <property type="molecule type" value="Genomic_DNA"/>
</dbReference>
<evidence type="ECO:0000313" key="2">
    <source>
        <dbReference type="Proteomes" id="UP001230649"/>
    </source>
</evidence>
<comment type="caution">
    <text evidence="1">The sequence shown here is derived from an EMBL/GenBank/DDBJ whole genome shotgun (WGS) entry which is preliminary data.</text>
</comment>
<protein>
    <submittedName>
        <fullName evidence="1">Uncharacterized protein</fullName>
    </submittedName>
</protein>
<organism evidence="1 2">
    <name type="scientific">Naganishia adeliensis</name>
    <dbReference type="NCBI Taxonomy" id="92952"/>
    <lineage>
        <taxon>Eukaryota</taxon>
        <taxon>Fungi</taxon>
        <taxon>Dikarya</taxon>
        <taxon>Basidiomycota</taxon>
        <taxon>Agaricomycotina</taxon>
        <taxon>Tremellomycetes</taxon>
        <taxon>Filobasidiales</taxon>
        <taxon>Filobasidiaceae</taxon>
        <taxon>Naganishia</taxon>
    </lineage>
</organism>
<reference evidence="1" key="1">
    <citation type="submission" date="2023-04" db="EMBL/GenBank/DDBJ databases">
        <title>Draft Genome sequencing of Naganishia species isolated from polar environments using Oxford Nanopore Technology.</title>
        <authorList>
            <person name="Leo P."/>
            <person name="Venkateswaran K."/>
        </authorList>
    </citation>
    <scope>NUCLEOTIDE SEQUENCE</scope>
    <source>
        <strain evidence="1">MNA-CCFEE 5262</strain>
    </source>
</reference>
<accession>A0ACC2W0L1</accession>
<gene>
    <name evidence="1" type="ORF">QFC20_004353</name>
</gene>